<evidence type="ECO:0000256" key="2">
    <source>
        <dbReference type="PROSITE-ProRule" id="PRU00176"/>
    </source>
</evidence>
<evidence type="ECO:0000259" key="4">
    <source>
        <dbReference type="PROSITE" id="PS50102"/>
    </source>
</evidence>
<feature type="region of interest" description="Disordered" evidence="3">
    <location>
        <begin position="323"/>
        <end position="396"/>
    </location>
</feature>
<gene>
    <name evidence="6" type="ORF">BRENAR_LOCUS2701</name>
</gene>
<feature type="region of interest" description="Disordered" evidence="3">
    <location>
        <begin position="107"/>
        <end position="126"/>
    </location>
</feature>
<dbReference type="InterPro" id="IPR012677">
    <property type="entry name" value="Nucleotide-bd_a/b_plait_sf"/>
</dbReference>
<dbReference type="AlphaFoldDB" id="A0A448YLZ2"/>
<accession>A0A448YLZ2</accession>
<evidence type="ECO:0000313" key="6">
    <source>
        <dbReference type="EMBL" id="VEU21969.1"/>
    </source>
</evidence>
<dbReference type="InterPro" id="IPR000504">
    <property type="entry name" value="RRM_dom"/>
</dbReference>
<feature type="compositionally biased region" description="Basic residues" evidence="3">
    <location>
        <begin position="478"/>
        <end position="490"/>
    </location>
</feature>
<name>A0A448YLZ2_BRENA</name>
<dbReference type="SUPFAM" id="SSF54928">
    <property type="entry name" value="RNA-binding domain, RBD"/>
    <property type="match status" value="1"/>
</dbReference>
<dbReference type="Pfam" id="PF02136">
    <property type="entry name" value="NTF2"/>
    <property type="match status" value="1"/>
</dbReference>
<proteinExistence type="predicted"/>
<dbReference type="InParanoid" id="A0A448YLZ2"/>
<dbReference type="InterPro" id="IPR018222">
    <property type="entry name" value="Nuclear_transport_factor_2_euk"/>
</dbReference>
<dbReference type="InterPro" id="IPR039539">
    <property type="entry name" value="Ras_GTPase_bind_prot"/>
</dbReference>
<dbReference type="GO" id="GO:0003729">
    <property type="term" value="F:mRNA binding"/>
    <property type="evidence" value="ECO:0007669"/>
    <property type="project" value="TreeGrafter"/>
</dbReference>
<feature type="compositionally biased region" description="Acidic residues" evidence="3">
    <location>
        <begin position="160"/>
        <end position="184"/>
    </location>
</feature>
<reference evidence="6 7" key="1">
    <citation type="submission" date="2018-12" db="EMBL/GenBank/DDBJ databases">
        <authorList>
            <person name="Tiukova I."/>
            <person name="Dainat J."/>
        </authorList>
    </citation>
    <scope>NUCLEOTIDE SEQUENCE [LARGE SCALE GENOMIC DNA]</scope>
</reference>
<feature type="region of interest" description="Disordered" evidence="3">
    <location>
        <begin position="160"/>
        <end position="302"/>
    </location>
</feature>
<feature type="compositionally biased region" description="Basic and acidic residues" evidence="3">
    <location>
        <begin position="233"/>
        <end position="250"/>
    </location>
</feature>
<evidence type="ECO:0000256" key="1">
    <source>
        <dbReference type="ARBA" id="ARBA00022884"/>
    </source>
</evidence>
<dbReference type="GO" id="GO:0005829">
    <property type="term" value="C:cytosol"/>
    <property type="evidence" value="ECO:0007669"/>
    <property type="project" value="TreeGrafter"/>
</dbReference>
<dbReference type="PANTHER" id="PTHR10693:SF20">
    <property type="entry name" value="AT27578P"/>
    <property type="match status" value="1"/>
</dbReference>
<keyword evidence="7" id="KW-1185">Reference proteome</keyword>
<dbReference type="PROSITE" id="PS50102">
    <property type="entry name" value="RRM"/>
    <property type="match status" value="1"/>
</dbReference>
<dbReference type="InterPro" id="IPR002075">
    <property type="entry name" value="NTF2_dom"/>
</dbReference>
<evidence type="ECO:0000259" key="5">
    <source>
        <dbReference type="PROSITE" id="PS50177"/>
    </source>
</evidence>
<dbReference type="Gene3D" id="3.30.70.330">
    <property type="match status" value="1"/>
</dbReference>
<sequence>MVLEDFEQDPNRISVAFVTYYYNLLNSNHNKLYQLYYKDAVLRHNSFKDPFAPPTETIVGIDDIKKHWAKSKLSGAKVMIQSIESTRSYKGSILIVAVGELALKQDKKRKDAEVESEPDADDDDEQASYKFVQTFILVPMEKRDVYDVYNDVLTFIPDVDYEYGEEDKEEEEEDDDDDEEESQEVEAVAVPEEDGVPEVQEKAKEEASEEVREDAKEEVSAEVQEEIEEESKEEVGEKANEEVKEEIHDEGIDEEEVDGAQVAEPKDESEASTTGKEVDSVSEITSVPSEEDGAAEKKAEAAAAVIAKPTKGLSWANQIASSGVKNTSIAKVPAQHVLVKRKTETSPGPVGAKKGLKKKDAKKHHHQDSDSDDGFEKVGGDGGKKGSRQNSGINRKGQTIYPIFIKSIDKDTSENVIINALESAFGRIDSFRIERTTAYVDFVDQDAQKKALATHVIKVGGSEIKLEPRIKKDTPSSNKKKNKKNGKRHSNGVNAGSGGSSSGLTEDGFKRVGKR</sequence>
<feature type="domain" description="NTF2" evidence="5">
    <location>
        <begin position="13"/>
        <end position="155"/>
    </location>
</feature>
<keyword evidence="1 2" id="KW-0694">RNA-binding</keyword>
<feature type="compositionally biased region" description="Acidic residues" evidence="3">
    <location>
        <begin position="223"/>
        <end position="232"/>
    </location>
</feature>
<organism evidence="6 7">
    <name type="scientific">Brettanomyces naardenensis</name>
    <name type="common">Yeast</name>
    <dbReference type="NCBI Taxonomy" id="13370"/>
    <lineage>
        <taxon>Eukaryota</taxon>
        <taxon>Fungi</taxon>
        <taxon>Dikarya</taxon>
        <taxon>Ascomycota</taxon>
        <taxon>Saccharomycotina</taxon>
        <taxon>Pichiomycetes</taxon>
        <taxon>Pichiales</taxon>
        <taxon>Pichiaceae</taxon>
        <taxon>Brettanomyces</taxon>
    </lineage>
</organism>
<dbReference type="InterPro" id="IPR032710">
    <property type="entry name" value="NTF2-like_dom_sf"/>
</dbReference>
<dbReference type="Gene3D" id="3.10.450.50">
    <property type="match status" value="1"/>
</dbReference>
<dbReference type="PROSITE" id="PS50177">
    <property type="entry name" value="NTF2_DOMAIN"/>
    <property type="match status" value="1"/>
</dbReference>
<dbReference type="GO" id="GO:0016579">
    <property type="term" value="P:protein deubiquitination"/>
    <property type="evidence" value="ECO:0007669"/>
    <property type="project" value="TreeGrafter"/>
</dbReference>
<feature type="compositionally biased region" description="Basic residues" evidence="3">
    <location>
        <begin position="354"/>
        <end position="366"/>
    </location>
</feature>
<dbReference type="PANTHER" id="PTHR10693">
    <property type="entry name" value="RAS GTPASE-ACTIVATING PROTEIN-BINDING PROTEIN"/>
    <property type="match status" value="1"/>
</dbReference>
<feature type="domain" description="RRM" evidence="4">
    <location>
        <begin position="401"/>
        <end position="477"/>
    </location>
</feature>
<dbReference type="EMBL" id="CAACVR010000015">
    <property type="protein sequence ID" value="VEU21969.1"/>
    <property type="molecule type" value="Genomic_DNA"/>
</dbReference>
<dbReference type="Proteomes" id="UP000290900">
    <property type="component" value="Unassembled WGS sequence"/>
</dbReference>
<dbReference type="OrthoDB" id="339151at2759"/>
<dbReference type="SUPFAM" id="SSF54427">
    <property type="entry name" value="NTF2-like"/>
    <property type="match status" value="1"/>
</dbReference>
<evidence type="ECO:0000256" key="3">
    <source>
        <dbReference type="SAM" id="MobiDB-lite"/>
    </source>
</evidence>
<dbReference type="GO" id="GO:1990861">
    <property type="term" value="C:Ubp3-Bre5 deubiquitination complex"/>
    <property type="evidence" value="ECO:0007669"/>
    <property type="project" value="TreeGrafter"/>
</dbReference>
<dbReference type="GO" id="GO:0034517">
    <property type="term" value="P:ribophagy"/>
    <property type="evidence" value="ECO:0007669"/>
    <property type="project" value="TreeGrafter"/>
</dbReference>
<protein>
    <submittedName>
        <fullName evidence="6">DEKNAAC102985</fullName>
    </submittedName>
</protein>
<evidence type="ECO:0000313" key="7">
    <source>
        <dbReference type="Proteomes" id="UP000290900"/>
    </source>
</evidence>
<dbReference type="CDD" id="cd00590">
    <property type="entry name" value="RRM_SF"/>
    <property type="match status" value="1"/>
</dbReference>
<dbReference type="SMART" id="SM00360">
    <property type="entry name" value="RRM"/>
    <property type="match status" value="1"/>
</dbReference>
<dbReference type="STRING" id="13370.A0A448YLZ2"/>
<dbReference type="GO" id="GO:1990904">
    <property type="term" value="C:ribonucleoprotein complex"/>
    <property type="evidence" value="ECO:0007669"/>
    <property type="project" value="TreeGrafter"/>
</dbReference>
<feature type="compositionally biased region" description="Basic and acidic residues" evidence="3">
    <location>
        <begin position="199"/>
        <end position="219"/>
    </location>
</feature>
<dbReference type="InterPro" id="IPR035979">
    <property type="entry name" value="RBD_domain_sf"/>
</dbReference>
<dbReference type="FunCoup" id="A0A448YLZ2">
    <property type="interactions" value="249"/>
</dbReference>
<feature type="region of interest" description="Disordered" evidence="3">
    <location>
        <begin position="467"/>
        <end position="515"/>
    </location>
</feature>
<feature type="compositionally biased region" description="Acidic residues" evidence="3">
    <location>
        <begin position="114"/>
        <end position="126"/>
    </location>
</feature>
<feature type="compositionally biased region" description="Basic and acidic residues" evidence="3">
    <location>
        <begin position="374"/>
        <end position="384"/>
    </location>
</feature>